<reference evidence="2 3" key="1">
    <citation type="submission" date="2024-05" db="EMBL/GenBank/DDBJ databases">
        <title>A draft genome resource for the thread blight pathogen Marasmius tenuissimus strain MS-2.</title>
        <authorList>
            <person name="Yulfo-Soto G.E."/>
            <person name="Baruah I.K."/>
            <person name="Amoako-Attah I."/>
            <person name="Bukari Y."/>
            <person name="Meinhardt L.W."/>
            <person name="Bailey B.A."/>
            <person name="Cohen S.P."/>
        </authorList>
    </citation>
    <scope>NUCLEOTIDE SEQUENCE [LARGE SCALE GENOMIC DNA]</scope>
    <source>
        <strain evidence="2 3">MS-2</strain>
    </source>
</reference>
<keyword evidence="3" id="KW-1185">Reference proteome</keyword>
<dbReference type="Pfam" id="PF07969">
    <property type="entry name" value="Amidohydro_3"/>
    <property type="match status" value="1"/>
</dbReference>
<dbReference type="EMBL" id="JBBXMP010000001">
    <property type="protein sequence ID" value="KAL0072809.1"/>
    <property type="molecule type" value="Genomic_DNA"/>
</dbReference>
<evidence type="ECO:0000313" key="2">
    <source>
        <dbReference type="EMBL" id="KAL0072809.1"/>
    </source>
</evidence>
<dbReference type="Gene3D" id="2.30.40.10">
    <property type="entry name" value="Urease, subunit C, domain 1"/>
    <property type="match status" value="1"/>
</dbReference>
<feature type="domain" description="Amidohydrolase 3" evidence="1">
    <location>
        <begin position="4"/>
        <end position="60"/>
    </location>
</feature>
<gene>
    <name evidence="2" type="ORF">AAF712_000572</name>
</gene>
<protein>
    <recommendedName>
        <fullName evidence="1">Amidohydrolase 3 domain-containing protein</fullName>
    </recommendedName>
</protein>
<evidence type="ECO:0000313" key="3">
    <source>
        <dbReference type="Proteomes" id="UP001437256"/>
    </source>
</evidence>
<dbReference type="InterPro" id="IPR011059">
    <property type="entry name" value="Metal-dep_hydrolase_composite"/>
</dbReference>
<sequence length="63" mass="6707">MDGMTIDPAWASFTEESLGSLEPGKIADFVVLSQDIMTVPISKILSTKVLATVIDGKAIYGSF</sequence>
<organism evidence="2 3">
    <name type="scientific">Marasmius tenuissimus</name>
    <dbReference type="NCBI Taxonomy" id="585030"/>
    <lineage>
        <taxon>Eukaryota</taxon>
        <taxon>Fungi</taxon>
        <taxon>Dikarya</taxon>
        <taxon>Basidiomycota</taxon>
        <taxon>Agaricomycotina</taxon>
        <taxon>Agaricomycetes</taxon>
        <taxon>Agaricomycetidae</taxon>
        <taxon>Agaricales</taxon>
        <taxon>Marasmiineae</taxon>
        <taxon>Marasmiaceae</taxon>
        <taxon>Marasmius</taxon>
    </lineage>
</organism>
<evidence type="ECO:0000259" key="1">
    <source>
        <dbReference type="Pfam" id="PF07969"/>
    </source>
</evidence>
<name>A0ABR3AHA2_9AGAR</name>
<dbReference type="PANTHER" id="PTHR22642">
    <property type="entry name" value="IMIDAZOLONEPROPIONASE"/>
    <property type="match status" value="1"/>
</dbReference>
<dbReference type="PANTHER" id="PTHR22642:SF2">
    <property type="entry name" value="PROTEIN LONG AFTER FAR-RED 3"/>
    <property type="match status" value="1"/>
</dbReference>
<dbReference type="Gene3D" id="3.20.20.140">
    <property type="entry name" value="Metal-dependent hydrolases"/>
    <property type="match status" value="1"/>
</dbReference>
<accession>A0ABR3AHA2</accession>
<dbReference type="InterPro" id="IPR013108">
    <property type="entry name" value="Amidohydro_3"/>
</dbReference>
<dbReference type="Proteomes" id="UP001437256">
    <property type="component" value="Unassembled WGS sequence"/>
</dbReference>
<comment type="caution">
    <text evidence="2">The sequence shown here is derived from an EMBL/GenBank/DDBJ whole genome shotgun (WGS) entry which is preliminary data.</text>
</comment>
<dbReference type="SUPFAM" id="SSF51338">
    <property type="entry name" value="Composite domain of metallo-dependent hydrolases"/>
    <property type="match status" value="1"/>
</dbReference>
<proteinExistence type="predicted"/>